<dbReference type="PANTHER" id="PTHR11067:SF9">
    <property type="entry name" value="INOSINE TRIPHOSPHATE PYROPHOSPHATASE"/>
    <property type="match status" value="1"/>
</dbReference>
<evidence type="ECO:0000313" key="12">
    <source>
        <dbReference type="EMBL" id="HIR67668.1"/>
    </source>
</evidence>
<evidence type="ECO:0000256" key="11">
    <source>
        <dbReference type="RuleBase" id="RU003781"/>
    </source>
</evidence>
<comment type="catalytic activity">
    <reaction evidence="8 10">
        <text>dITP + H2O = dIMP + diphosphate + H(+)</text>
        <dbReference type="Rhea" id="RHEA:28342"/>
        <dbReference type="ChEBI" id="CHEBI:15377"/>
        <dbReference type="ChEBI" id="CHEBI:15378"/>
        <dbReference type="ChEBI" id="CHEBI:33019"/>
        <dbReference type="ChEBI" id="CHEBI:61194"/>
        <dbReference type="ChEBI" id="CHEBI:61382"/>
        <dbReference type="EC" id="3.6.1.66"/>
    </reaction>
</comment>
<feature type="active site" description="Proton acceptor" evidence="10">
    <location>
        <position position="71"/>
    </location>
</feature>
<feature type="binding site" evidence="10">
    <location>
        <position position="173"/>
    </location>
    <ligand>
        <name>substrate</name>
    </ligand>
</feature>
<evidence type="ECO:0000256" key="4">
    <source>
        <dbReference type="ARBA" id="ARBA00022741"/>
    </source>
</evidence>
<keyword evidence="3 10" id="KW-0479">Metal-binding</keyword>
<comment type="catalytic activity">
    <reaction evidence="10">
        <text>ITP + H2O = IMP + diphosphate + H(+)</text>
        <dbReference type="Rhea" id="RHEA:29399"/>
        <dbReference type="ChEBI" id="CHEBI:15377"/>
        <dbReference type="ChEBI" id="CHEBI:15378"/>
        <dbReference type="ChEBI" id="CHEBI:33019"/>
        <dbReference type="ChEBI" id="CHEBI:58053"/>
        <dbReference type="ChEBI" id="CHEBI:61402"/>
        <dbReference type="EC" id="3.6.1.66"/>
    </reaction>
</comment>
<protein>
    <recommendedName>
        <fullName evidence="10">dITP/XTP pyrophosphatase</fullName>
        <ecNumber evidence="10">3.6.1.66</ecNumber>
    </recommendedName>
    <alternativeName>
        <fullName evidence="10">Non-canonical purine NTP pyrophosphatase</fullName>
    </alternativeName>
    <alternativeName>
        <fullName evidence="10">Non-standard purine NTP pyrophosphatase</fullName>
    </alternativeName>
    <alternativeName>
        <fullName evidence="10">Nucleoside-triphosphate diphosphatase</fullName>
    </alternativeName>
    <alternativeName>
        <fullName evidence="10">Nucleoside-triphosphate pyrophosphatase</fullName>
        <shortName evidence="10">NTPase</shortName>
    </alternativeName>
</protein>
<accession>A0A9D1E779</accession>
<comment type="cofactor">
    <cofactor evidence="10">
        <name>Mg(2+)</name>
        <dbReference type="ChEBI" id="CHEBI:18420"/>
    </cofactor>
    <text evidence="10">Binds 1 Mg(2+) ion per subunit.</text>
</comment>
<feature type="binding site" evidence="10">
    <location>
        <begin position="150"/>
        <end position="153"/>
    </location>
    <ligand>
        <name>substrate</name>
    </ligand>
</feature>
<dbReference type="GO" id="GO:0009146">
    <property type="term" value="P:purine nucleoside triphosphate catabolic process"/>
    <property type="evidence" value="ECO:0007669"/>
    <property type="project" value="UniProtKB-UniRule"/>
</dbReference>
<feature type="binding site" evidence="10">
    <location>
        <begin position="11"/>
        <end position="16"/>
    </location>
    <ligand>
        <name>substrate</name>
    </ligand>
</feature>
<dbReference type="AlphaFoldDB" id="A0A9D1E779"/>
<dbReference type="HAMAP" id="MF_01405">
    <property type="entry name" value="Non_canon_purine_NTPase"/>
    <property type="match status" value="1"/>
</dbReference>
<comment type="subunit">
    <text evidence="2 10">Homodimer.</text>
</comment>
<dbReference type="GO" id="GO:0035870">
    <property type="term" value="F:dITP diphosphatase activity"/>
    <property type="evidence" value="ECO:0007669"/>
    <property type="project" value="UniProtKB-UniRule"/>
</dbReference>
<evidence type="ECO:0000256" key="8">
    <source>
        <dbReference type="ARBA" id="ARBA00051875"/>
    </source>
</evidence>
<dbReference type="InterPro" id="IPR020922">
    <property type="entry name" value="dITP/XTP_pyrophosphatase"/>
</dbReference>
<evidence type="ECO:0000256" key="7">
    <source>
        <dbReference type="ARBA" id="ARBA00023080"/>
    </source>
</evidence>
<name>A0A9D1E779_9FIRM</name>
<proteinExistence type="inferred from homology"/>
<dbReference type="FunFam" id="3.90.950.10:FF:000001">
    <property type="entry name" value="dITP/XTP pyrophosphatase"/>
    <property type="match status" value="1"/>
</dbReference>
<evidence type="ECO:0000256" key="1">
    <source>
        <dbReference type="ARBA" id="ARBA00008023"/>
    </source>
</evidence>
<reference evidence="12" key="2">
    <citation type="journal article" date="2021" name="PeerJ">
        <title>Extensive microbial diversity within the chicken gut microbiome revealed by metagenomics and culture.</title>
        <authorList>
            <person name="Gilroy R."/>
            <person name="Ravi A."/>
            <person name="Getino M."/>
            <person name="Pursley I."/>
            <person name="Horton D.L."/>
            <person name="Alikhan N.F."/>
            <person name="Baker D."/>
            <person name="Gharbi K."/>
            <person name="Hall N."/>
            <person name="Watson M."/>
            <person name="Adriaenssens E.M."/>
            <person name="Foster-Nyarko E."/>
            <person name="Jarju S."/>
            <person name="Secka A."/>
            <person name="Antonio M."/>
            <person name="Oren A."/>
            <person name="Chaudhuri R.R."/>
            <person name="La Ragione R."/>
            <person name="Hildebrand F."/>
            <person name="Pallen M.J."/>
        </authorList>
    </citation>
    <scope>NUCLEOTIDE SEQUENCE</scope>
    <source>
        <strain evidence="12">ChiW16-3235</strain>
    </source>
</reference>
<dbReference type="SUPFAM" id="SSF52972">
    <property type="entry name" value="ITPase-like"/>
    <property type="match status" value="1"/>
</dbReference>
<evidence type="ECO:0000256" key="9">
    <source>
        <dbReference type="ARBA" id="ARBA00052017"/>
    </source>
</evidence>
<evidence type="ECO:0000313" key="13">
    <source>
        <dbReference type="Proteomes" id="UP000823913"/>
    </source>
</evidence>
<dbReference type="CDD" id="cd00515">
    <property type="entry name" value="HAM1"/>
    <property type="match status" value="1"/>
</dbReference>
<dbReference type="GO" id="GO:0036220">
    <property type="term" value="F:ITP diphosphatase activity"/>
    <property type="evidence" value="ECO:0007669"/>
    <property type="project" value="UniProtKB-UniRule"/>
</dbReference>
<feature type="binding site" evidence="10">
    <location>
        <position position="72"/>
    </location>
    <ligand>
        <name>substrate</name>
    </ligand>
</feature>
<dbReference type="GO" id="GO:0017111">
    <property type="term" value="F:ribonucleoside triphosphate phosphatase activity"/>
    <property type="evidence" value="ECO:0007669"/>
    <property type="project" value="InterPro"/>
</dbReference>
<dbReference type="EMBL" id="DVHK01000132">
    <property type="protein sequence ID" value="HIR67668.1"/>
    <property type="molecule type" value="Genomic_DNA"/>
</dbReference>
<dbReference type="Gene3D" id="3.90.950.10">
    <property type="match status" value="1"/>
</dbReference>
<evidence type="ECO:0000256" key="2">
    <source>
        <dbReference type="ARBA" id="ARBA00011738"/>
    </source>
</evidence>
<reference evidence="12" key="1">
    <citation type="submission" date="2020-10" db="EMBL/GenBank/DDBJ databases">
        <authorList>
            <person name="Gilroy R."/>
        </authorList>
    </citation>
    <scope>NUCLEOTIDE SEQUENCE</scope>
    <source>
        <strain evidence="12">ChiW16-3235</strain>
    </source>
</reference>
<feature type="binding site" evidence="10">
    <location>
        <position position="71"/>
    </location>
    <ligand>
        <name>Mg(2+)</name>
        <dbReference type="ChEBI" id="CHEBI:18420"/>
    </ligand>
</feature>
<keyword evidence="7 10" id="KW-0546">Nucleotide metabolism</keyword>
<evidence type="ECO:0000256" key="3">
    <source>
        <dbReference type="ARBA" id="ARBA00022723"/>
    </source>
</evidence>
<gene>
    <name evidence="12" type="primary">rdgB</name>
    <name evidence="12" type="ORF">IAB94_06455</name>
</gene>
<comment type="function">
    <text evidence="10">Pyrophosphatase that catalyzes the hydrolysis of nucleoside triphosphates to their monophosphate derivatives, with a high preference for the non-canonical purine nucleotides XTP (xanthosine triphosphate), dITP (deoxyinosine triphosphate) and ITP. Seems to function as a house-cleaning enzyme that removes non-canonical purine nucleotides from the nucleotide pool, thus preventing their incorporation into DNA/RNA and avoiding chromosomal lesions.</text>
</comment>
<feature type="binding site" evidence="10">
    <location>
        <position position="42"/>
    </location>
    <ligand>
        <name>Mg(2+)</name>
        <dbReference type="ChEBI" id="CHEBI:18420"/>
    </ligand>
</feature>
<dbReference type="InterPro" id="IPR029001">
    <property type="entry name" value="ITPase-like_fam"/>
</dbReference>
<keyword evidence="4 10" id="KW-0547">Nucleotide-binding</keyword>
<organism evidence="12 13">
    <name type="scientific">Candidatus Coproplasma avicola</name>
    <dbReference type="NCBI Taxonomy" id="2840744"/>
    <lineage>
        <taxon>Bacteria</taxon>
        <taxon>Bacillati</taxon>
        <taxon>Bacillota</taxon>
        <taxon>Clostridia</taxon>
        <taxon>Eubacteriales</taxon>
        <taxon>Candidatus Coproplasma</taxon>
    </lineage>
</organism>
<dbReference type="Pfam" id="PF01725">
    <property type="entry name" value="Ham1p_like"/>
    <property type="match status" value="1"/>
</dbReference>
<keyword evidence="6 10" id="KW-0460">Magnesium</keyword>
<evidence type="ECO:0000256" key="6">
    <source>
        <dbReference type="ARBA" id="ARBA00022842"/>
    </source>
</evidence>
<dbReference type="EC" id="3.6.1.66" evidence="10"/>
<dbReference type="NCBIfam" id="TIGR00042">
    <property type="entry name" value="RdgB/HAM1 family non-canonical purine NTP pyrophosphatase"/>
    <property type="match status" value="1"/>
</dbReference>
<sequence>MDKTKKIVVASGNDHKIAEIADILTGYKIISMKDAGFDGEIEENGQSFKENALIKASTVSKALGVIALADDSGLCVDALGGAPGIFSARFSGEGDAGNRALLLKQLDGLEDRRAHFECAVCLYYPHGKMLFGIGRTYGRILTEERGENGFGYDSLFYSDDLKKSFAEASEDEKNTVSHRFRALKDLESKL</sequence>
<dbReference type="GO" id="GO:0046872">
    <property type="term" value="F:metal ion binding"/>
    <property type="evidence" value="ECO:0007669"/>
    <property type="project" value="UniProtKB-KW"/>
</dbReference>
<keyword evidence="5 10" id="KW-0378">Hydrolase</keyword>
<feature type="binding site" evidence="10">
    <location>
        <begin position="178"/>
        <end position="179"/>
    </location>
    <ligand>
        <name>substrate</name>
    </ligand>
</feature>
<evidence type="ECO:0000256" key="5">
    <source>
        <dbReference type="ARBA" id="ARBA00022801"/>
    </source>
</evidence>
<dbReference type="PANTHER" id="PTHR11067">
    <property type="entry name" value="INOSINE TRIPHOSPHATE PYROPHOSPHATASE/HAM1 PROTEIN"/>
    <property type="match status" value="1"/>
</dbReference>
<comment type="caution">
    <text evidence="12">The sequence shown here is derived from an EMBL/GenBank/DDBJ whole genome shotgun (WGS) entry which is preliminary data.</text>
</comment>
<dbReference type="GO" id="GO:0036222">
    <property type="term" value="F:XTP diphosphatase activity"/>
    <property type="evidence" value="ECO:0007669"/>
    <property type="project" value="UniProtKB-UniRule"/>
</dbReference>
<dbReference type="GO" id="GO:0009117">
    <property type="term" value="P:nucleotide metabolic process"/>
    <property type="evidence" value="ECO:0007669"/>
    <property type="project" value="UniProtKB-KW"/>
</dbReference>
<dbReference type="Proteomes" id="UP000823913">
    <property type="component" value="Unassembled WGS sequence"/>
</dbReference>
<dbReference type="InterPro" id="IPR002637">
    <property type="entry name" value="RdgB/HAM1"/>
</dbReference>
<dbReference type="GO" id="GO:0005829">
    <property type="term" value="C:cytosol"/>
    <property type="evidence" value="ECO:0007669"/>
    <property type="project" value="TreeGrafter"/>
</dbReference>
<evidence type="ECO:0000256" key="10">
    <source>
        <dbReference type="HAMAP-Rule" id="MF_01405"/>
    </source>
</evidence>
<comment type="catalytic activity">
    <reaction evidence="9 10">
        <text>XTP + H2O = XMP + diphosphate + H(+)</text>
        <dbReference type="Rhea" id="RHEA:28610"/>
        <dbReference type="ChEBI" id="CHEBI:15377"/>
        <dbReference type="ChEBI" id="CHEBI:15378"/>
        <dbReference type="ChEBI" id="CHEBI:33019"/>
        <dbReference type="ChEBI" id="CHEBI:57464"/>
        <dbReference type="ChEBI" id="CHEBI:61314"/>
        <dbReference type="EC" id="3.6.1.66"/>
    </reaction>
</comment>
<comment type="similarity">
    <text evidence="1 10 11">Belongs to the HAM1 NTPase family.</text>
</comment>
<dbReference type="GO" id="GO:0000166">
    <property type="term" value="F:nucleotide binding"/>
    <property type="evidence" value="ECO:0007669"/>
    <property type="project" value="UniProtKB-KW"/>
</dbReference>